<accession>A0A9P3LDN8</accession>
<comment type="caution">
    <text evidence="1">The sequence shown here is derived from an EMBL/GenBank/DDBJ whole genome shotgun (WGS) entry which is preliminary data.</text>
</comment>
<protein>
    <submittedName>
        <fullName evidence="1">Uncharacterized protein</fullName>
    </submittedName>
</protein>
<sequence>MRAGACHLLRIFGLRHKAVLLRRRVVARTLETPYRGPPCSRQHTGPSRSSPYTYTCAVSCVYQLCAEQRHFSASVRIRTIVADADVTGTIRDHTVYESGSRTTASAQYAGHRAQASEIGDHIFCSAFTNRMAPATRNFGAIFFFEAHTMRASLRTHR</sequence>
<keyword evidence="2" id="KW-1185">Reference proteome</keyword>
<name>A0A9P3LDN8_9APHY</name>
<organism evidence="1 2">
    <name type="scientific">Phanerochaete sordida</name>
    <dbReference type="NCBI Taxonomy" id="48140"/>
    <lineage>
        <taxon>Eukaryota</taxon>
        <taxon>Fungi</taxon>
        <taxon>Dikarya</taxon>
        <taxon>Basidiomycota</taxon>
        <taxon>Agaricomycotina</taxon>
        <taxon>Agaricomycetes</taxon>
        <taxon>Polyporales</taxon>
        <taxon>Phanerochaetaceae</taxon>
        <taxon>Phanerochaete</taxon>
    </lineage>
</organism>
<reference evidence="1 2" key="1">
    <citation type="submission" date="2021-08" db="EMBL/GenBank/DDBJ databases">
        <title>Draft Genome Sequence of Phanerochaete sordida strain YK-624.</title>
        <authorList>
            <person name="Mori T."/>
            <person name="Dohra H."/>
            <person name="Suzuki T."/>
            <person name="Kawagishi H."/>
            <person name="Hirai H."/>
        </authorList>
    </citation>
    <scope>NUCLEOTIDE SEQUENCE [LARGE SCALE GENOMIC DNA]</scope>
    <source>
        <strain evidence="1 2">YK-624</strain>
    </source>
</reference>
<dbReference type="EMBL" id="BPQB01000021">
    <property type="protein sequence ID" value="GJE91450.1"/>
    <property type="molecule type" value="Genomic_DNA"/>
</dbReference>
<dbReference type="AlphaFoldDB" id="A0A9P3LDN8"/>
<evidence type="ECO:0000313" key="1">
    <source>
        <dbReference type="EMBL" id="GJE91450.1"/>
    </source>
</evidence>
<dbReference type="Proteomes" id="UP000703269">
    <property type="component" value="Unassembled WGS sequence"/>
</dbReference>
<proteinExistence type="predicted"/>
<gene>
    <name evidence="1" type="ORF">PsYK624_076000</name>
</gene>
<evidence type="ECO:0000313" key="2">
    <source>
        <dbReference type="Proteomes" id="UP000703269"/>
    </source>
</evidence>